<dbReference type="AlphaFoldDB" id="A0AAV7FEY6"/>
<name>A0AAV7FEY6_ARIFI</name>
<protein>
    <recommendedName>
        <fullName evidence="3">Secreted protein</fullName>
    </recommendedName>
</protein>
<comment type="caution">
    <text evidence="1">The sequence shown here is derived from an EMBL/GenBank/DDBJ whole genome shotgun (WGS) entry which is preliminary data.</text>
</comment>
<evidence type="ECO:0000313" key="2">
    <source>
        <dbReference type="Proteomes" id="UP000825729"/>
    </source>
</evidence>
<organism evidence="1 2">
    <name type="scientific">Aristolochia fimbriata</name>
    <name type="common">White veined hardy Dutchman's pipe vine</name>
    <dbReference type="NCBI Taxonomy" id="158543"/>
    <lineage>
        <taxon>Eukaryota</taxon>
        <taxon>Viridiplantae</taxon>
        <taxon>Streptophyta</taxon>
        <taxon>Embryophyta</taxon>
        <taxon>Tracheophyta</taxon>
        <taxon>Spermatophyta</taxon>
        <taxon>Magnoliopsida</taxon>
        <taxon>Magnoliidae</taxon>
        <taxon>Piperales</taxon>
        <taxon>Aristolochiaceae</taxon>
        <taxon>Aristolochia</taxon>
    </lineage>
</organism>
<evidence type="ECO:0008006" key="3">
    <source>
        <dbReference type="Google" id="ProtNLM"/>
    </source>
</evidence>
<dbReference type="Proteomes" id="UP000825729">
    <property type="component" value="Unassembled WGS sequence"/>
</dbReference>
<accession>A0AAV7FEY6</accession>
<gene>
    <name evidence="1" type="ORF">H6P81_004107</name>
</gene>
<reference evidence="1 2" key="1">
    <citation type="submission" date="2021-07" db="EMBL/GenBank/DDBJ databases">
        <title>The Aristolochia fimbriata genome: insights into angiosperm evolution, floral development and chemical biosynthesis.</title>
        <authorList>
            <person name="Jiao Y."/>
        </authorList>
    </citation>
    <scope>NUCLEOTIDE SEQUENCE [LARGE SCALE GENOMIC DNA]</scope>
    <source>
        <strain evidence="1">IBCAS-2021</strain>
        <tissue evidence="1">Leaf</tissue>
    </source>
</reference>
<dbReference type="EMBL" id="JAINDJ010000002">
    <property type="protein sequence ID" value="KAG9459599.1"/>
    <property type="molecule type" value="Genomic_DNA"/>
</dbReference>
<proteinExistence type="predicted"/>
<sequence length="82" mass="8901">MACAVCVEENAFVFSLLSAFLGQSSLTVDFVGVLGSVQSARGTFLNAYPRPFGLGQYLHASRSAGATHSTEHRTLLKKWKHE</sequence>
<keyword evidence="2" id="KW-1185">Reference proteome</keyword>
<evidence type="ECO:0000313" key="1">
    <source>
        <dbReference type="EMBL" id="KAG9459599.1"/>
    </source>
</evidence>